<evidence type="ECO:0000256" key="1">
    <source>
        <dbReference type="SAM" id="MobiDB-lite"/>
    </source>
</evidence>
<dbReference type="RefSeq" id="WP_146076117.1">
    <property type="nucleotide sequence ID" value="NZ_PSNX01000031.1"/>
</dbReference>
<evidence type="ECO:0000313" key="2">
    <source>
        <dbReference type="EMBL" id="PPE64864.1"/>
    </source>
</evidence>
<comment type="caution">
    <text evidence="2">The sequence shown here is derived from an EMBL/GenBank/DDBJ whole genome shotgun (WGS) entry which is preliminary data.</text>
</comment>
<feature type="non-terminal residue" evidence="2">
    <location>
        <position position="62"/>
    </location>
</feature>
<feature type="region of interest" description="Disordered" evidence="1">
    <location>
        <begin position="1"/>
        <end position="20"/>
    </location>
</feature>
<proteinExistence type="predicted"/>
<dbReference type="Proteomes" id="UP000238605">
    <property type="component" value="Unassembled WGS sequence"/>
</dbReference>
<keyword evidence="3" id="KW-1185">Reference proteome</keyword>
<gene>
    <name evidence="2" type="ORF">C1704_17355</name>
</gene>
<evidence type="ECO:0000313" key="3">
    <source>
        <dbReference type="Proteomes" id="UP000238605"/>
    </source>
</evidence>
<organism evidence="2 3">
    <name type="scientific">Caldimonas caldifontis</name>
    <dbReference type="NCBI Taxonomy" id="1452508"/>
    <lineage>
        <taxon>Bacteria</taxon>
        <taxon>Pseudomonadati</taxon>
        <taxon>Pseudomonadota</taxon>
        <taxon>Betaproteobacteria</taxon>
        <taxon>Burkholderiales</taxon>
        <taxon>Sphaerotilaceae</taxon>
        <taxon>Caldimonas</taxon>
    </lineage>
</organism>
<name>A0A2S5SQ85_9BURK</name>
<reference evidence="2 3" key="1">
    <citation type="submission" date="2018-02" db="EMBL/GenBank/DDBJ databases">
        <title>Reclassifiation of [Polyangium] brachysporum DSM 7029 as Guopingzhaonella breviflexa gen. nov., sp. nov., a member of the family Comamonadaceae.</title>
        <authorList>
            <person name="Tang B."/>
        </authorList>
    </citation>
    <scope>NUCLEOTIDE SEQUENCE [LARGE SCALE GENOMIC DNA]</scope>
    <source>
        <strain evidence="2 3">BCRC 80649</strain>
    </source>
</reference>
<protein>
    <submittedName>
        <fullName evidence="2">Uncharacterized protein</fullName>
    </submittedName>
</protein>
<sequence length="62" mass="6469">MLLSTYAQAPQEPAGDPTPGLALLQQARALAQSFDRAAQTHQSVPLASQRGSLQANASLLNP</sequence>
<feature type="region of interest" description="Disordered" evidence="1">
    <location>
        <begin position="41"/>
        <end position="62"/>
    </location>
</feature>
<dbReference type="EMBL" id="PSNX01000031">
    <property type="protein sequence ID" value="PPE64864.1"/>
    <property type="molecule type" value="Genomic_DNA"/>
</dbReference>
<dbReference type="AlphaFoldDB" id="A0A2S5SQ85"/>
<accession>A0A2S5SQ85</accession>